<dbReference type="Gramene" id="rna-AYBTSS11_LOCUS16826">
    <property type="protein sequence ID" value="CAJ1956738.1"/>
    <property type="gene ID" value="gene-AYBTSS11_LOCUS16826"/>
</dbReference>
<proteinExistence type="predicted"/>
<protein>
    <submittedName>
        <fullName evidence="2">Uncharacterized protein</fullName>
    </submittedName>
</protein>
<reference evidence="2" key="1">
    <citation type="submission" date="2023-10" db="EMBL/GenBank/DDBJ databases">
        <authorList>
            <person name="Domelevo Entfellner J.-B."/>
        </authorList>
    </citation>
    <scope>NUCLEOTIDE SEQUENCE</scope>
</reference>
<dbReference type="AlphaFoldDB" id="A0AA86SFJ2"/>
<evidence type="ECO:0000256" key="1">
    <source>
        <dbReference type="SAM" id="MobiDB-lite"/>
    </source>
</evidence>
<evidence type="ECO:0000313" key="2">
    <source>
        <dbReference type="EMBL" id="CAJ1956738.1"/>
    </source>
</evidence>
<name>A0AA86SFJ2_9FABA</name>
<keyword evidence="3" id="KW-1185">Reference proteome</keyword>
<gene>
    <name evidence="2" type="ORF">AYBTSS11_LOCUS16826</name>
</gene>
<accession>A0AA86SFJ2</accession>
<dbReference type="Proteomes" id="UP001189624">
    <property type="component" value="Chromosome 5"/>
</dbReference>
<dbReference type="EMBL" id="OY731402">
    <property type="protein sequence ID" value="CAJ1956738.1"/>
    <property type="molecule type" value="Genomic_DNA"/>
</dbReference>
<feature type="region of interest" description="Disordered" evidence="1">
    <location>
        <begin position="52"/>
        <end position="94"/>
    </location>
</feature>
<organism evidence="2 3">
    <name type="scientific">Sphenostylis stenocarpa</name>
    <dbReference type="NCBI Taxonomy" id="92480"/>
    <lineage>
        <taxon>Eukaryota</taxon>
        <taxon>Viridiplantae</taxon>
        <taxon>Streptophyta</taxon>
        <taxon>Embryophyta</taxon>
        <taxon>Tracheophyta</taxon>
        <taxon>Spermatophyta</taxon>
        <taxon>Magnoliopsida</taxon>
        <taxon>eudicotyledons</taxon>
        <taxon>Gunneridae</taxon>
        <taxon>Pentapetalae</taxon>
        <taxon>rosids</taxon>
        <taxon>fabids</taxon>
        <taxon>Fabales</taxon>
        <taxon>Fabaceae</taxon>
        <taxon>Papilionoideae</taxon>
        <taxon>50 kb inversion clade</taxon>
        <taxon>NPAAA clade</taxon>
        <taxon>indigoferoid/millettioid clade</taxon>
        <taxon>Phaseoleae</taxon>
        <taxon>Sphenostylis</taxon>
    </lineage>
</organism>
<evidence type="ECO:0000313" key="3">
    <source>
        <dbReference type="Proteomes" id="UP001189624"/>
    </source>
</evidence>
<sequence length="94" mass="10079">MSSATISSKVSFGSRSHFPSCHCGELVGSQGRPKGVLTRLCSDSSKVVHHLSPLPTGEASARQHRLRTRGKSPPLELRRGFATTPRGSAGLQIW</sequence>